<evidence type="ECO:0000313" key="8">
    <source>
        <dbReference type="Proteomes" id="UP000033035"/>
    </source>
</evidence>
<evidence type="ECO:0000256" key="3">
    <source>
        <dbReference type="ARBA" id="ARBA00022801"/>
    </source>
</evidence>
<accession>A0A0F5JE34</accession>
<evidence type="ECO:0000256" key="4">
    <source>
        <dbReference type="ARBA" id="ARBA00022837"/>
    </source>
</evidence>
<dbReference type="InterPro" id="IPR024607">
    <property type="entry name" value="Sulfatase_CS"/>
</dbReference>
<feature type="domain" description="Sulfatase N-terminal" evidence="6">
    <location>
        <begin position="27"/>
        <end position="376"/>
    </location>
</feature>
<dbReference type="PANTHER" id="PTHR42693:SF53">
    <property type="entry name" value="ENDO-4-O-SULFATASE"/>
    <property type="match status" value="1"/>
</dbReference>
<evidence type="ECO:0000259" key="6">
    <source>
        <dbReference type="Pfam" id="PF00884"/>
    </source>
</evidence>
<evidence type="ECO:0000313" key="7">
    <source>
        <dbReference type="EMBL" id="KKB55717.1"/>
    </source>
</evidence>
<comment type="caution">
    <text evidence="7">The sequence shown here is derived from an EMBL/GenBank/DDBJ whole genome shotgun (WGS) entry which is preliminary data.</text>
</comment>
<dbReference type="Proteomes" id="UP000033035">
    <property type="component" value="Unassembled WGS sequence"/>
</dbReference>
<dbReference type="EMBL" id="AQHW01000015">
    <property type="protein sequence ID" value="KKB55717.1"/>
    <property type="molecule type" value="Genomic_DNA"/>
</dbReference>
<gene>
    <name evidence="7" type="ORF">HMPREF1536_03191</name>
</gene>
<proteinExistence type="inferred from homology"/>
<keyword evidence="8" id="KW-1185">Reference proteome</keyword>
<comment type="similarity">
    <text evidence="1">Belongs to the sulfatase family.</text>
</comment>
<feature type="modified residue" description="3-oxoalanine (Ser)" evidence="5">
    <location>
        <position position="76"/>
    </location>
</feature>
<dbReference type="PANTHER" id="PTHR42693">
    <property type="entry name" value="ARYLSULFATASE FAMILY MEMBER"/>
    <property type="match status" value="1"/>
</dbReference>
<dbReference type="RefSeq" id="WP_028726176.1">
    <property type="nucleotide sequence ID" value="NZ_AUAE01000008.1"/>
</dbReference>
<evidence type="ECO:0000256" key="1">
    <source>
        <dbReference type="ARBA" id="ARBA00008779"/>
    </source>
</evidence>
<keyword evidence="3" id="KW-0378">Hydrolase</keyword>
<dbReference type="STRING" id="1203610.HMPREF1536_03191"/>
<evidence type="ECO:0000256" key="5">
    <source>
        <dbReference type="PIRSR" id="PIRSR600917-52"/>
    </source>
</evidence>
<dbReference type="AlphaFoldDB" id="A0A0F5JE34"/>
<sequence>MKAQTILFSCFVAGMSLNMVARDKKHPNIIFILADDLGYGDLSYLNENGKIKTPHLDRMAAEGVVFGDAHSSSAVSTPTRYGVLTGRYNWRSILKNGVLHWYDTPLIPSGRTTMASMLRNQGYSTACIGKWHLGFNFPTKDGKMPVDKPDEYNLDFTKEITGGPCDVGFDYFFGVDAPNYPPYCFIENRHTDGVPDTYYPVNQNMDSRAGRGLQGWEMKDVLPTIEKKAMEYIDRSAVGDKPFFLYFPLTSPHTPIVPTDEFADRSKLNAYADFVMQSDAVVGSILDVLERNKIADNTVVVFTSDNGCSPCADFELLGRKGHDPSYIFRGMKSDLFEGGHHVPCIVRWPAQSEPRRVDQTICLTDFMATFATLTGYPLADDEAEDSYNILPLLTAPETGLAVREAIVHHSIDGSFAIRQGQWKLLLSSYSGGWSEPRKPQEGTLECQLYDLEKDPGETCNVYGANPEIARRLHDQLIRYVEEGRSTPGLPQNNDGPYPWKQLSWMKKMSR</sequence>
<comment type="PTM">
    <text evidence="5">The conversion to 3-oxoalanine (also known as C-formylglycine, FGly), of a serine or cysteine residue in prokaryotes and of a cysteine residue in eukaryotes, is critical for catalytic activity.</text>
</comment>
<dbReference type="InterPro" id="IPR050738">
    <property type="entry name" value="Sulfatase"/>
</dbReference>
<dbReference type="Gene3D" id="3.40.720.10">
    <property type="entry name" value="Alkaline Phosphatase, subunit A"/>
    <property type="match status" value="1"/>
</dbReference>
<protein>
    <recommendedName>
        <fullName evidence="6">Sulfatase N-terminal domain-containing protein</fullName>
    </recommendedName>
</protein>
<dbReference type="InterPro" id="IPR000917">
    <property type="entry name" value="Sulfatase_N"/>
</dbReference>
<dbReference type="HOGENOM" id="CLU_006332_10_3_10"/>
<dbReference type="PATRIC" id="fig|1203610.3.peg.3256"/>
<dbReference type="GO" id="GO:0004065">
    <property type="term" value="F:arylsulfatase activity"/>
    <property type="evidence" value="ECO:0007669"/>
    <property type="project" value="TreeGrafter"/>
</dbReference>
<dbReference type="Pfam" id="PF00884">
    <property type="entry name" value="Sulfatase"/>
    <property type="match status" value="1"/>
</dbReference>
<dbReference type="GO" id="GO:0046872">
    <property type="term" value="F:metal ion binding"/>
    <property type="evidence" value="ECO:0007669"/>
    <property type="project" value="UniProtKB-KW"/>
</dbReference>
<dbReference type="CDD" id="cd16143">
    <property type="entry name" value="ARS_like"/>
    <property type="match status" value="1"/>
</dbReference>
<organism evidence="7 8">
    <name type="scientific">Parabacteroides gordonii MS-1 = DSM 23371</name>
    <dbReference type="NCBI Taxonomy" id="1203610"/>
    <lineage>
        <taxon>Bacteria</taxon>
        <taxon>Pseudomonadati</taxon>
        <taxon>Bacteroidota</taxon>
        <taxon>Bacteroidia</taxon>
        <taxon>Bacteroidales</taxon>
        <taxon>Tannerellaceae</taxon>
        <taxon>Parabacteroides</taxon>
    </lineage>
</organism>
<dbReference type="SUPFAM" id="SSF53649">
    <property type="entry name" value="Alkaline phosphatase-like"/>
    <property type="match status" value="1"/>
</dbReference>
<evidence type="ECO:0000256" key="2">
    <source>
        <dbReference type="ARBA" id="ARBA00022723"/>
    </source>
</evidence>
<dbReference type="PROSITE" id="PS00523">
    <property type="entry name" value="SULFATASE_1"/>
    <property type="match status" value="1"/>
</dbReference>
<reference evidence="7 8" key="1">
    <citation type="submission" date="2013-04" db="EMBL/GenBank/DDBJ databases">
        <title>The Genome Sequence of Parabacteroides gordonii DSM 23371.</title>
        <authorList>
            <consortium name="The Broad Institute Genomics Platform"/>
            <person name="Earl A."/>
            <person name="Ward D."/>
            <person name="Feldgarden M."/>
            <person name="Gevers D."/>
            <person name="Martens E."/>
            <person name="Sakamoto M."/>
            <person name="Benno Y."/>
            <person name="Suzuki N."/>
            <person name="Matsunaga N."/>
            <person name="Koshihara K."/>
            <person name="Seki M."/>
            <person name="Komiya H."/>
            <person name="Walker B."/>
            <person name="Young S."/>
            <person name="Zeng Q."/>
            <person name="Gargeya S."/>
            <person name="Fitzgerald M."/>
            <person name="Haas B."/>
            <person name="Abouelleil A."/>
            <person name="Allen A.W."/>
            <person name="Alvarado L."/>
            <person name="Arachchi H.M."/>
            <person name="Berlin A.M."/>
            <person name="Chapman S.B."/>
            <person name="Gainer-Dewar J."/>
            <person name="Goldberg J."/>
            <person name="Griggs A."/>
            <person name="Gujja S."/>
            <person name="Hansen M."/>
            <person name="Howarth C."/>
            <person name="Imamovic A."/>
            <person name="Ireland A."/>
            <person name="Larimer J."/>
            <person name="McCowan C."/>
            <person name="Murphy C."/>
            <person name="Pearson M."/>
            <person name="Poon T.W."/>
            <person name="Priest M."/>
            <person name="Roberts A."/>
            <person name="Saif S."/>
            <person name="Shea T."/>
            <person name="Sisk P."/>
            <person name="Sykes S."/>
            <person name="Wortman J."/>
            <person name="Nusbaum C."/>
            <person name="Birren B."/>
        </authorList>
    </citation>
    <scope>NUCLEOTIDE SEQUENCE [LARGE SCALE GENOMIC DNA]</scope>
    <source>
        <strain evidence="7 8">MS-1</strain>
    </source>
</reference>
<dbReference type="InterPro" id="IPR017850">
    <property type="entry name" value="Alkaline_phosphatase_core_sf"/>
</dbReference>
<keyword evidence="2" id="KW-0479">Metal-binding</keyword>
<dbReference type="Gene3D" id="3.30.1120.10">
    <property type="match status" value="1"/>
</dbReference>
<keyword evidence="4" id="KW-0106">Calcium</keyword>
<name>A0A0F5JE34_9BACT</name>
<dbReference type="PROSITE" id="PS00149">
    <property type="entry name" value="SULFATASE_2"/>
    <property type="match status" value="1"/>
</dbReference>